<keyword evidence="1" id="KW-0812">Transmembrane</keyword>
<keyword evidence="3" id="KW-1185">Reference proteome</keyword>
<name>A0ABT0Q9Z2_9FLAO</name>
<evidence type="ECO:0000313" key="3">
    <source>
        <dbReference type="Proteomes" id="UP001165381"/>
    </source>
</evidence>
<dbReference type="RefSeq" id="WP_249971864.1">
    <property type="nucleotide sequence ID" value="NZ_JAMFLZ010000001.1"/>
</dbReference>
<dbReference type="EMBL" id="JAMFLZ010000001">
    <property type="protein sequence ID" value="MCL6293806.1"/>
    <property type="molecule type" value="Genomic_DNA"/>
</dbReference>
<comment type="caution">
    <text evidence="2">The sequence shown here is derived from an EMBL/GenBank/DDBJ whole genome shotgun (WGS) entry which is preliminary data.</text>
</comment>
<accession>A0ABT0Q9Z2</accession>
<evidence type="ECO:0000256" key="1">
    <source>
        <dbReference type="SAM" id="Phobius"/>
    </source>
</evidence>
<gene>
    <name evidence="2" type="ORF">M3P09_02300</name>
</gene>
<keyword evidence="1" id="KW-0472">Membrane</keyword>
<protein>
    <submittedName>
        <fullName evidence="2">Uncharacterized protein</fullName>
    </submittedName>
</protein>
<organism evidence="2 3">
    <name type="scientific">Jejuia spongiicola</name>
    <dbReference type="NCBI Taxonomy" id="2942207"/>
    <lineage>
        <taxon>Bacteria</taxon>
        <taxon>Pseudomonadati</taxon>
        <taxon>Bacteroidota</taxon>
        <taxon>Flavobacteriia</taxon>
        <taxon>Flavobacteriales</taxon>
        <taxon>Flavobacteriaceae</taxon>
        <taxon>Jejuia</taxon>
    </lineage>
</organism>
<feature type="transmembrane region" description="Helical" evidence="1">
    <location>
        <begin position="92"/>
        <end position="113"/>
    </location>
</feature>
<proteinExistence type="predicted"/>
<reference evidence="2" key="1">
    <citation type="submission" date="2022-05" db="EMBL/GenBank/DDBJ databases">
        <authorList>
            <person name="Park J.-S."/>
        </authorList>
    </citation>
    <scope>NUCLEOTIDE SEQUENCE</scope>
    <source>
        <strain evidence="2">2012CJ34-3</strain>
    </source>
</reference>
<keyword evidence="1" id="KW-1133">Transmembrane helix</keyword>
<sequence>MSERFITVKEVVLNNNCPECYSKGGLRLTFKQQFIETKFYKSITNNIKNSIACKTCNTTIYPVQWTDDIERVFEYQQKAFVPKKASTYLKKATWVVIVFVVAVIIAILFFILYPKL</sequence>
<dbReference type="Proteomes" id="UP001165381">
    <property type="component" value="Unassembled WGS sequence"/>
</dbReference>
<evidence type="ECO:0000313" key="2">
    <source>
        <dbReference type="EMBL" id="MCL6293806.1"/>
    </source>
</evidence>